<evidence type="ECO:0008006" key="4">
    <source>
        <dbReference type="Google" id="ProtNLM"/>
    </source>
</evidence>
<dbReference type="AlphaFoldDB" id="A0A7W7T4T0"/>
<feature type="compositionally biased region" description="Acidic residues" evidence="1">
    <location>
        <begin position="307"/>
        <end position="318"/>
    </location>
</feature>
<comment type="caution">
    <text evidence="2">The sequence shown here is derived from an EMBL/GenBank/DDBJ whole genome shotgun (WGS) entry which is preliminary data.</text>
</comment>
<gene>
    <name evidence="2" type="ORF">F4559_003958</name>
</gene>
<evidence type="ECO:0000256" key="1">
    <source>
        <dbReference type="SAM" id="MobiDB-lite"/>
    </source>
</evidence>
<reference evidence="2 3" key="1">
    <citation type="submission" date="2020-08" db="EMBL/GenBank/DDBJ databases">
        <title>Sequencing the genomes of 1000 actinobacteria strains.</title>
        <authorList>
            <person name="Klenk H.-P."/>
        </authorList>
    </citation>
    <scope>NUCLEOTIDE SEQUENCE [LARGE SCALE GENOMIC DNA]</scope>
    <source>
        <strain evidence="2 3">DSM 45084</strain>
    </source>
</reference>
<organism evidence="2 3">
    <name type="scientific">Saccharothrix violaceirubra</name>
    <dbReference type="NCBI Taxonomy" id="413306"/>
    <lineage>
        <taxon>Bacteria</taxon>
        <taxon>Bacillati</taxon>
        <taxon>Actinomycetota</taxon>
        <taxon>Actinomycetes</taxon>
        <taxon>Pseudonocardiales</taxon>
        <taxon>Pseudonocardiaceae</taxon>
        <taxon>Saccharothrix</taxon>
    </lineage>
</organism>
<evidence type="ECO:0000313" key="2">
    <source>
        <dbReference type="EMBL" id="MBB4966599.1"/>
    </source>
</evidence>
<dbReference type="Proteomes" id="UP000542674">
    <property type="component" value="Unassembled WGS sequence"/>
</dbReference>
<name>A0A7W7T4T0_9PSEU</name>
<feature type="region of interest" description="Disordered" evidence="1">
    <location>
        <begin position="181"/>
        <end position="201"/>
    </location>
</feature>
<protein>
    <recommendedName>
        <fullName evidence="4">PE-PGRS family protein</fullName>
    </recommendedName>
</protein>
<sequence length="318" mass="35745">MEVVQRKAVERSALRKLNPAGSEHTAVVYLTKRGEYERVVGRLTMAEIWLRTPKELFTVATSPQEDTFDLRLPSREEAFSFAASVRATWRVTDPVAAVKAQLTDPSPGVRRLLEERLREHTRGFDVEGNAEAERRFNLDYADRAVVVSDAVTITGCTVVLNLDEATTAHIADRTLVVRERQKHEYDKERDERKREREREDTKHDLALQETRMKQYADALQSGDHNALALLLAGHGEDANAVVQIIMQQRQLEHSAAREVLDRLLAANLVNRKDVGRIIESAGTALIGGVSDVRTPKSVESARPDRETDPDDEGFEEGT</sequence>
<keyword evidence="3" id="KW-1185">Reference proteome</keyword>
<feature type="compositionally biased region" description="Basic and acidic residues" evidence="1">
    <location>
        <begin position="293"/>
        <end position="306"/>
    </location>
</feature>
<evidence type="ECO:0000313" key="3">
    <source>
        <dbReference type="Proteomes" id="UP000542674"/>
    </source>
</evidence>
<feature type="region of interest" description="Disordered" evidence="1">
    <location>
        <begin position="289"/>
        <end position="318"/>
    </location>
</feature>
<dbReference type="EMBL" id="JACHJS010000001">
    <property type="protein sequence ID" value="MBB4966599.1"/>
    <property type="molecule type" value="Genomic_DNA"/>
</dbReference>
<accession>A0A7W7T4T0</accession>
<proteinExistence type="predicted"/>
<dbReference type="RefSeq" id="WP_184670697.1">
    <property type="nucleotide sequence ID" value="NZ_BAABAI010000022.1"/>
</dbReference>